<evidence type="ECO:0000256" key="7">
    <source>
        <dbReference type="ARBA" id="ARBA00048045"/>
    </source>
</evidence>
<keyword evidence="3 8" id="KW-0819">tRNA processing</keyword>
<name>A0A0P7BUZ7_9BACT</name>
<dbReference type="GO" id="GO:0002100">
    <property type="term" value="P:tRNA wobble adenosine to inosine editing"/>
    <property type="evidence" value="ECO:0007669"/>
    <property type="project" value="UniProtKB-UniRule"/>
</dbReference>
<dbReference type="Pfam" id="PF00383">
    <property type="entry name" value="dCMP_cyt_deam_1"/>
    <property type="match status" value="1"/>
</dbReference>
<dbReference type="PANTHER" id="PTHR11079:SF202">
    <property type="entry name" value="TRNA-SPECIFIC ADENOSINE DEAMINASE"/>
    <property type="match status" value="1"/>
</dbReference>
<evidence type="ECO:0000313" key="10">
    <source>
        <dbReference type="EMBL" id="KPM48694.1"/>
    </source>
</evidence>
<evidence type="ECO:0000256" key="3">
    <source>
        <dbReference type="ARBA" id="ARBA00022694"/>
    </source>
</evidence>
<dbReference type="InterPro" id="IPR016192">
    <property type="entry name" value="APOBEC/CMP_deaminase_Zn-bd"/>
</dbReference>
<comment type="cofactor">
    <cofactor evidence="8">
        <name>Zn(2+)</name>
        <dbReference type="ChEBI" id="CHEBI:29105"/>
    </cofactor>
    <text evidence="8">Binds 1 zinc ion per subunit.</text>
</comment>
<feature type="active site" description="Proton donor" evidence="8">
    <location>
        <position position="62"/>
    </location>
</feature>
<evidence type="ECO:0000256" key="4">
    <source>
        <dbReference type="ARBA" id="ARBA00022723"/>
    </source>
</evidence>
<organism evidence="10 11">
    <name type="scientific">Jiulongibacter sediminis</name>
    <dbReference type="NCBI Taxonomy" id="1605367"/>
    <lineage>
        <taxon>Bacteria</taxon>
        <taxon>Pseudomonadati</taxon>
        <taxon>Bacteroidota</taxon>
        <taxon>Cytophagia</taxon>
        <taxon>Cytophagales</taxon>
        <taxon>Leadbetterellaceae</taxon>
        <taxon>Jiulongibacter</taxon>
    </lineage>
</organism>
<comment type="similarity">
    <text evidence="1">Belongs to the cytidine and deoxycytidylate deaminase family. ADAT2 subfamily.</text>
</comment>
<reference evidence="10 11" key="1">
    <citation type="submission" date="2015-07" db="EMBL/GenBank/DDBJ databases">
        <title>The draft genome sequence of Leadbetterella sp. JN14-9.</title>
        <authorList>
            <person name="Liu Y."/>
            <person name="Du J."/>
            <person name="Shao Z."/>
        </authorList>
    </citation>
    <scope>NUCLEOTIDE SEQUENCE [LARGE SCALE GENOMIC DNA]</scope>
    <source>
        <strain evidence="10 11">JN14-9</strain>
    </source>
</reference>
<dbReference type="InterPro" id="IPR002125">
    <property type="entry name" value="CMP_dCMP_dom"/>
</dbReference>
<dbReference type="GO" id="GO:0008270">
    <property type="term" value="F:zinc ion binding"/>
    <property type="evidence" value="ECO:0007669"/>
    <property type="project" value="UniProtKB-UniRule"/>
</dbReference>
<feature type="domain" description="CMP/dCMP-type deaminase" evidence="9">
    <location>
        <begin position="8"/>
        <end position="119"/>
    </location>
</feature>
<keyword evidence="5 8" id="KW-0378">Hydrolase</keyword>
<comment type="subunit">
    <text evidence="2 8">Homodimer.</text>
</comment>
<dbReference type="EMBL" id="LGTQ01000006">
    <property type="protein sequence ID" value="KPM48694.1"/>
    <property type="molecule type" value="Genomic_DNA"/>
</dbReference>
<gene>
    <name evidence="8" type="primary">tadA</name>
    <name evidence="10" type="ORF">AFM12_08865</name>
</gene>
<feature type="binding site" evidence="8">
    <location>
        <position position="60"/>
    </location>
    <ligand>
        <name>Zn(2+)</name>
        <dbReference type="ChEBI" id="CHEBI:29105"/>
        <note>catalytic</note>
    </ligand>
</feature>
<dbReference type="HAMAP" id="MF_00972">
    <property type="entry name" value="tRNA_aden_deaminase"/>
    <property type="match status" value="1"/>
</dbReference>
<evidence type="ECO:0000256" key="5">
    <source>
        <dbReference type="ARBA" id="ARBA00022801"/>
    </source>
</evidence>
<dbReference type="RefSeq" id="WP_055146825.1">
    <property type="nucleotide sequence ID" value="NZ_JXSZ01000006.1"/>
</dbReference>
<comment type="function">
    <text evidence="8">Catalyzes the deamination of adenosine to inosine at the wobble position 34 of tRNA(Arg2).</text>
</comment>
<dbReference type="Proteomes" id="UP000050454">
    <property type="component" value="Unassembled WGS sequence"/>
</dbReference>
<dbReference type="OrthoDB" id="9802676at2"/>
<keyword evidence="4 8" id="KW-0479">Metal-binding</keyword>
<keyword evidence="11" id="KW-1185">Reference proteome</keyword>
<accession>A0A0P7BUZ7</accession>
<sequence length="152" mass="17010">MKNSYPLYSHEYFMAKALDLAQQAMEEGEVPVGAIVVTDNNQIIGKGYNQTERLNDVTAHAEMLAITAAANHLDAKYLRDCRLYITLEPCVMCAGAIAWSQVDQIIFGAADQKRGYQRFSDQIIHHQKEVISGVLASESEVLLKEFFGKLRT</sequence>
<dbReference type="InterPro" id="IPR016193">
    <property type="entry name" value="Cytidine_deaminase-like"/>
</dbReference>
<comment type="catalytic activity">
    <reaction evidence="7 8">
        <text>adenosine(34) in tRNA + H2O + H(+) = inosine(34) in tRNA + NH4(+)</text>
        <dbReference type="Rhea" id="RHEA:43168"/>
        <dbReference type="Rhea" id="RHEA-COMP:10373"/>
        <dbReference type="Rhea" id="RHEA-COMP:10374"/>
        <dbReference type="ChEBI" id="CHEBI:15377"/>
        <dbReference type="ChEBI" id="CHEBI:15378"/>
        <dbReference type="ChEBI" id="CHEBI:28938"/>
        <dbReference type="ChEBI" id="CHEBI:74411"/>
        <dbReference type="ChEBI" id="CHEBI:82852"/>
        <dbReference type="EC" id="3.5.4.33"/>
    </reaction>
</comment>
<feature type="binding site" evidence="8">
    <location>
        <position position="90"/>
    </location>
    <ligand>
        <name>Zn(2+)</name>
        <dbReference type="ChEBI" id="CHEBI:29105"/>
        <note>catalytic</note>
    </ligand>
</feature>
<feature type="binding site" evidence="8">
    <location>
        <position position="93"/>
    </location>
    <ligand>
        <name>Zn(2+)</name>
        <dbReference type="ChEBI" id="CHEBI:29105"/>
        <note>catalytic</note>
    </ligand>
</feature>
<protein>
    <recommendedName>
        <fullName evidence="8">tRNA-specific adenosine deaminase</fullName>
        <ecNumber evidence="8">3.5.4.33</ecNumber>
    </recommendedName>
</protein>
<evidence type="ECO:0000313" key="11">
    <source>
        <dbReference type="Proteomes" id="UP000050454"/>
    </source>
</evidence>
<dbReference type="PATRIC" id="fig|1605367.3.peg.3154"/>
<dbReference type="PROSITE" id="PS00903">
    <property type="entry name" value="CYT_DCMP_DEAMINASES_1"/>
    <property type="match status" value="1"/>
</dbReference>
<dbReference type="PANTHER" id="PTHR11079">
    <property type="entry name" value="CYTOSINE DEAMINASE FAMILY MEMBER"/>
    <property type="match status" value="1"/>
</dbReference>
<dbReference type="PROSITE" id="PS51747">
    <property type="entry name" value="CYT_DCMP_DEAMINASES_2"/>
    <property type="match status" value="1"/>
</dbReference>
<evidence type="ECO:0000256" key="8">
    <source>
        <dbReference type="HAMAP-Rule" id="MF_00972"/>
    </source>
</evidence>
<dbReference type="EC" id="3.5.4.33" evidence="8"/>
<comment type="caution">
    <text evidence="10">The sequence shown here is derived from an EMBL/GenBank/DDBJ whole genome shotgun (WGS) entry which is preliminary data.</text>
</comment>
<dbReference type="CDD" id="cd01285">
    <property type="entry name" value="nucleoside_deaminase"/>
    <property type="match status" value="1"/>
</dbReference>
<keyword evidence="6 8" id="KW-0862">Zinc</keyword>
<proteinExistence type="inferred from homology"/>
<evidence type="ECO:0000256" key="6">
    <source>
        <dbReference type="ARBA" id="ARBA00022833"/>
    </source>
</evidence>
<evidence type="ECO:0000256" key="1">
    <source>
        <dbReference type="ARBA" id="ARBA00010669"/>
    </source>
</evidence>
<dbReference type="InterPro" id="IPR028883">
    <property type="entry name" value="tRNA_aden_deaminase"/>
</dbReference>
<evidence type="ECO:0000259" key="9">
    <source>
        <dbReference type="PROSITE" id="PS51747"/>
    </source>
</evidence>
<dbReference type="STRING" id="1605367.AFM12_08865"/>
<evidence type="ECO:0000256" key="2">
    <source>
        <dbReference type="ARBA" id="ARBA00011738"/>
    </source>
</evidence>
<dbReference type="Gene3D" id="3.40.140.10">
    <property type="entry name" value="Cytidine Deaminase, domain 2"/>
    <property type="match status" value="1"/>
</dbReference>
<dbReference type="GO" id="GO:0052717">
    <property type="term" value="F:tRNA-specific adenosine-34 deaminase activity"/>
    <property type="evidence" value="ECO:0007669"/>
    <property type="project" value="UniProtKB-UniRule"/>
</dbReference>
<dbReference type="AlphaFoldDB" id="A0A0P7BUZ7"/>
<dbReference type="SUPFAM" id="SSF53927">
    <property type="entry name" value="Cytidine deaminase-like"/>
    <property type="match status" value="1"/>
</dbReference>